<keyword evidence="5" id="KW-1185">Reference proteome</keyword>
<dbReference type="GO" id="GO:0003723">
    <property type="term" value="F:RNA binding"/>
    <property type="evidence" value="ECO:0007669"/>
    <property type="project" value="InterPro"/>
</dbReference>
<evidence type="ECO:0000313" key="4">
    <source>
        <dbReference type="EMBL" id="MBB5347652.1"/>
    </source>
</evidence>
<dbReference type="InterPro" id="IPR001537">
    <property type="entry name" value="SpoU_MeTrfase"/>
</dbReference>
<evidence type="ECO:0000256" key="2">
    <source>
        <dbReference type="ARBA" id="ARBA00022679"/>
    </source>
</evidence>
<dbReference type="GO" id="GO:0008173">
    <property type="term" value="F:RNA methyltransferase activity"/>
    <property type="evidence" value="ECO:0007669"/>
    <property type="project" value="InterPro"/>
</dbReference>
<dbReference type="Gene3D" id="3.30.1330.30">
    <property type="match status" value="1"/>
</dbReference>
<organism evidence="4 5">
    <name type="scientific">Desulfoprunum benzoelyticum</name>
    <dbReference type="NCBI Taxonomy" id="1506996"/>
    <lineage>
        <taxon>Bacteria</taxon>
        <taxon>Pseudomonadati</taxon>
        <taxon>Thermodesulfobacteriota</taxon>
        <taxon>Desulfobulbia</taxon>
        <taxon>Desulfobulbales</taxon>
        <taxon>Desulfobulbaceae</taxon>
        <taxon>Desulfoprunum</taxon>
    </lineage>
</organism>
<dbReference type="GO" id="GO:0006396">
    <property type="term" value="P:RNA processing"/>
    <property type="evidence" value="ECO:0007669"/>
    <property type="project" value="InterPro"/>
</dbReference>
<keyword evidence="1 4" id="KW-0489">Methyltransferase</keyword>
<dbReference type="SMART" id="SM00967">
    <property type="entry name" value="SpoU_sub_bind"/>
    <property type="match status" value="1"/>
</dbReference>
<gene>
    <name evidence="4" type="ORF">HNQ81_001373</name>
</gene>
<keyword evidence="2 4" id="KW-0808">Transferase</keyword>
<dbReference type="EC" id="2.1.1.185" evidence="4"/>
<protein>
    <submittedName>
        <fullName evidence="4">23S rRNA (Guanosine2251-2'-O)-methyltransferase</fullName>
        <ecNumber evidence="4">2.1.1.185</ecNumber>
    </submittedName>
</protein>
<evidence type="ECO:0000259" key="3">
    <source>
        <dbReference type="SMART" id="SM00967"/>
    </source>
</evidence>
<dbReference type="Pfam" id="PF08032">
    <property type="entry name" value="SpoU_sub_bind"/>
    <property type="match status" value="1"/>
</dbReference>
<dbReference type="Proteomes" id="UP000539642">
    <property type="component" value="Unassembled WGS sequence"/>
</dbReference>
<dbReference type="SUPFAM" id="SSF75217">
    <property type="entry name" value="alpha/beta knot"/>
    <property type="match status" value="1"/>
</dbReference>
<dbReference type="InterPro" id="IPR029028">
    <property type="entry name" value="Alpha/beta_knot_MTases"/>
</dbReference>
<evidence type="ECO:0000313" key="5">
    <source>
        <dbReference type="Proteomes" id="UP000539642"/>
    </source>
</evidence>
<dbReference type="EMBL" id="JACHEO010000005">
    <property type="protein sequence ID" value="MBB5347652.1"/>
    <property type="molecule type" value="Genomic_DNA"/>
</dbReference>
<dbReference type="AlphaFoldDB" id="A0A840UPF5"/>
<dbReference type="PANTHER" id="PTHR46429">
    <property type="entry name" value="23S RRNA (GUANOSINE-2'-O-)-METHYLTRANSFERASE RLMB"/>
    <property type="match status" value="1"/>
</dbReference>
<dbReference type="GO" id="GO:0032259">
    <property type="term" value="P:methylation"/>
    <property type="evidence" value="ECO:0007669"/>
    <property type="project" value="UniProtKB-KW"/>
</dbReference>
<dbReference type="PANTHER" id="PTHR46429:SF1">
    <property type="entry name" value="23S RRNA (GUANOSINE-2'-O-)-METHYLTRANSFERASE RLMB"/>
    <property type="match status" value="1"/>
</dbReference>
<dbReference type="SUPFAM" id="SSF55315">
    <property type="entry name" value="L30e-like"/>
    <property type="match status" value="1"/>
</dbReference>
<dbReference type="InterPro" id="IPR013123">
    <property type="entry name" value="SpoU_subst-bd"/>
</dbReference>
<dbReference type="Pfam" id="PF00588">
    <property type="entry name" value="SpoU_methylase"/>
    <property type="match status" value="1"/>
</dbReference>
<dbReference type="NCBIfam" id="TIGR00186">
    <property type="entry name" value="rRNA_methyl_3"/>
    <property type="match status" value="1"/>
</dbReference>
<dbReference type="InterPro" id="IPR029026">
    <property type="entry name" value="tRNA_m1G_MTases_N"/>
</dbReference>
<proteinExistence type="predicted"/>
<dbReference type="InterPro" id="IPR004441">
    <property type="entry name" value="rRNA_MeTrfase_TrmH"/>
</dbReference>
<name>A0A840UPF5_9BACT</name>
<sequence length="270" mass="29186">MRNQKKIQLQGAEKRIRLSDDLIWGVHPVVEALQREPERVVEIILHREKRSGKIEEIIGMAREKGIKTIFVQSLRLVGDGAGDIRHQGVVARTIQTALLPFDELLQRFAARVRQGERPRLVACDSLQDPHNLGAIIRSALASGAIGVILTRERSAPLGGTAVKASAGAVSHIDICQVTNLVAALKKVKEAGAWVFGAVKDSTAQSLYATDFRLPACVVVGSEGEGIRPLVRRECDIVISIPMAGTLDSLNSSVAAAVILFEAMRQNEGPV</sequence>
<comment type="caution">
    <text evidence="4">The sequence shown here is derived from an EMBL/GenBank/DDBJ whole genome shotgun (WGS) entry which is preliminary data.</text>
</comment>
<reference evidence="4 5" key="1">
    <citation type="submission" date="2020-08" db="EMBL/GenBank/DDBJ databases">
        <title>Genomic Encyclopedia of Type Strains, Phase IV (KMG-IV): sequencing the most valuable type-strain genomes for metagenomic binning, comparative biology and taxonomic classification.</title>
        <authorList>
            <person name="Goeker M."/>
        </authorList>
    </citation>
    <scope>NUCLEOTIDE SEQUENCE [LARGE SCALE GENOMIC DNA]</scope>
    <source>
        <strain evidence="4 5">DSM 28570</strain>
    </source>
</reference>
<dbReference type="Gene3D" id="3.40.1280.10">
    <property type="match status" value="1"/>
</dbReference>
<dbReference type="InterPro" id="IPR029064">
    <property type="entry name" value="Ribosomal_eL30-like_sf"/>
</dbReference>
<dbReference type="CDD" id="cd18103">
    <property type="entry name" value="SpoU-like_RlmB"/>
    <property type="match status" value="1"/>
</dbReference>
<dbReference type="RefSeq" id="WP_183349593.1">
    <property type="nucleotide sequence ID" value="NZ_JACHEO010000005.1"/>
</dbReference>
<feature type="domain" description="RNA 2-O ribose methyltransferase substrate binding" evidence="3">
    <location>
        <begin position="22"/>
        <end position="99"/>
    </location>
</feature>
<dbReference type="GO" id="GO:0005829">
    <property type="term" value="C:cytosol"/>
    <property type="evidence" value="ECO:0007669"/>
    <property type="project" value="TreeGrafter"/>
</dbReference>
<accession>A0A840UPF5</accession>
<evidence type="ECO:0000256" key="1">
    <source>
        <dbReference type="ARBA" id="ARBA00022603"/>
    </source>
</evidence>